<dbReference type="InterPro" id="IPR011042">
    <property type="entry name" value="6-blade_b-propeller_TolB-like"/>
</dbReference>
<organism evidence="3 4">
    <name type="scientific">Phocaeicola vulgatus str. 3975 RP4</name>
    <dbReference type="NCBI Taxonomy" id="1339352"/>
    <lineage>
        <taxon>Bacteria</taxon>
        <taxon>Pseudomonadati</taxon>
        <taxon>Bacteroidota</taxon>
        <taxon>Bacteroidia</taxon>
        <taxon>Bacteroidales</taxon>
        <taxon>Bacteroidaceae</taxon>
        <taxon>Phocaeicola</taxon>
    </lineage>
</organism>
<dbReference type="Proteomes" id="UP000027661">
    <property type="component" value="Unassembled WGS sequence"/>
</dbReference>
<dbReference type="InterPro" id="IPR029058">
    <property type="entry name" value="AB_hydrolase_fold"/>
</dbReference>
<dbReference type="EMBL" id="JNHM01000005">
    <property type="protein sequence ID" value="KDS56397.1"/>
    <property type="molecule type" value="Genomic_DNA"/>
</dbReference>
<evidence type="ECO:0000259" key="2">
    <source>
        <dbReference type="Pfam" id="PF00326"/>
    </source>
</evidence>
<dbReference type="AlphaFoldDB" id="A0A069SNC7"/>
<evidence type="ECO:0000256" key="1">
    <source>
        <dbReference type="SAM" id="SignalP"/>
    </source>
</evidence>
<dbReference type="GO" id="GO:0008239">
    <property type="term" value="F:dipeptidyl-peptidase activity"/>
    <property type="evidence" value="ECO:0007669"/>
    <property type="project" value="TreeGrafter"/>
</dbReference>
<protein>
    <submittedName>
        <fullName evidence="3">Prolyl oligopeptidase family protein</fullName>
    </submittedName>
</protein>
<proteinExistence type="predicted"/>
<dbReference type="SUPFAM" id="SSF53474">
    <property type="entry name" value="alpha/beta-Hydrolases"/>
    <property type="match status" value="1"/>
</dbReference>
<dbReference type="InterPro" id="IPR001375">
    <property type="entry name" value="Peptidase_S9_cat"/>
</dbReference>
<name>A0A069SNC7_PHOVU</name>
<feature type="domain" description="Peptidase S9 prolyl oligopeptidase catalytic" evidence="2">
    <location>
        <begin position="600"/>
        <end position="802"/>
    </location>
</feature>
<dbReference type="GO" id="GO:0006508">
    <property type="term" value="P:proteolysis"/>
    <property type="evidence" value="ECO:0007669"/>
    <property type="project" value="InterPro"/>
</dbReference>
<dbReference type="PANTHER" id="PTHR11731">
    <property type="entry name" value="PROTEASE FAMILY S9B,C DIPEPTIDYL-PEPTIDASE IV-RELATED"/>
    <property type="match status" value="1"/>
</dbReference>
<dbReference type="Gene3D" id="2.120.10.30">
    <property type="entry name" value="TolB, C-terminal domain"/>
    <property type="match status" value="1"/>
</dbReference>
<evidence type="ECO:0000313" key="3">
    <source>
        <dbReference type="EMBL" id="KDS56397.1"/>
    </source>
</evidence>
<accession>A0A069SNC7</accession>
<dbReference type="RefSeq" id="WP_032952381.1">
    <property type="nucleotide sequence ID" value="NZ_JNHM01000005.1"/>
</dbReference>
<dbReference type="InterPro" id="IPR050278">
    <property type="entry name" value="Serine_Prot_S9B/DPPIV"/>
</dbReference>
<keyword evidence="1" id="KW-0732">Signal</keyword>
<dbReference type="Gene3D" id="3.40.50.1820">
    <property type="entry name" value="alpha/beta hydrolase"/>
    <property type="match status" value="1"/>
</dbReference>
<dbReference type="Pfam" id="PF00326">
    <property type="entry name" value="Peptidase_S9"/>
    <property type="match status" value="1"/>
</dbReference>
<comment type="caution">
    <text evidence="3">The sequence shown here is derived from an EMBL/GenBank/DDBJ whole genome shotgun (WGS) entry which is preliminary data.</text>
</comment>
<dbReference type="PANTHER" id="PTHR11731:SF193">
    <property type="entry name" value="DIPEPTIDYL PEPTIDASE 9"/>
    <property type="match status" value="1"/>
</dbReference>
<feature type="signal peptide" evidence="1">
    <location>
        <begin position="1"/>
        <end position="19"/>
    </location>
</feature>
<evidence type="ECO:0000313" key="4">
    <source>
        <dbReference type="Proteomes" id="UP000027661"/>
    </source>
</evidence>
<gene>
    <name evidence="3" type="ORF">M099_0468</name>
</gene>
<dbReference type="PATRIC" id="fig|1339352.3.peg.458"/>
<reference evidence="3 4" key="1">
    <citation type="submission" date="2014-04" db="EMBL/GenBank/DDBJ databases">
        <authorList>
            <person name="Sears C."/>
            <person name="Carroll K."/>
            <person name="Sack B.R."/>
            <person name="Qadri F."/>
            <person name="Myers L.L."/>
            <person name="Chung G.-T."/>
            <person name="Escheverria P."/>
            <person name="Fraser C.M."/>
            <person name="Sadzewicz L."/>
            <person name="Shefchek K.A."/>
            <person name="Tallon L."/>
            <person name="Das S.P."/>
            <person name="Daugherty S."/>
            <person name="Mongodin E.F."/>
        </authorList>
    </citation>
    <scope>NUCLEOTIDE SEQUENCE [LARGE SCALE GENOMIC DNA]</scope>
    <source>
        <strain evidence="3 4">3975 RP4</strain>
    </source>
</reference>
<dbReference type="GO" id="GO:0008236">
    <property type="term" value="F:serine-type peptidase activity"/>
    <property type="evidence" value="ECO:0007669"/>
    <property type="project" value="InterPro"/>
</dbReference>
<dbReference type="SUPFAM" id="SSF82171">
    <property type="entry name" value="DPP6 N-terminal domain-like"/>
    <property type="match status" value="1"/>
</dbReference>
<feature type="chain" id="PRO_5001669404" evidence="1">
    <location>
        <begin position="20"/>
        <end position="816"/>
    </location>
</feature>
<sequence length="816" mass="91367">MKKQILLSCALAWAVMAGAETIDITTFRYAGPYVVQAPFQVDSVDVNSKTFVSGRLLDTHLSVDVLQQGTLFTGGVLPGSDSGYALHMMGFVLENTRYATAKLKIDGLKRYQLYVDGKKQEGTELALEPATHSVVIKYLSEAGKTDSLKVSVDTDQEGSISLKQDNKKLYTLADVLHGTRFAGVGLSPDGRYLIANYRTTYVGGRSAGSTRITELASGKVLAERTENMQWMPRSNRYYYTRTGVDGRQLIVVDPLTGMETVLVNKLPDGYFQFAPMEDYLLFTMTQEGPKERKEIYEVLEPDDRQPGWRNRSYLAKYDLKTGLLQPLTFGYHNVWAADISNDGRYLLMMTSQSRLTKRPTTLFSLYRLDMQTLQAELLIDKDGFISGARFSPDGTQVLVSGSPESLGGIGKNVKEGQTPSMTDGQLYLLNIADKRVTPLTKDFNPSVQRAVWNKVDGQVYFTAENRDCYSLYRMNPADGKIQQLEVSEDLVNSFSLAQNAPVMAYYGQSASNSDRLYTMNTKKIKSSLLEDLSKDILKDVELGECKTWSFTNSRGDTIYGRYYLPPHFDANRKYPMIVNYYGGCSPVSRNFESRYPHHAYAALGYVVYVIEPSGATGFGQEFSARHVNTAGEGVAQDIIEGTKQFCKEHAFVNDKKIGCIGASYGGFMTQYLQTQTDIFAAAISHAGISDHTSYWGEGYWGYSYSEVSMANSYPWSNPDLFVKQSPLFNADKIHTPLLFLHGDADVNVPVGESIQMFTALKLLGRETAFVAVTGQDHHIVDYGKRIQWQNTIFAWFAKWLQDDATWWNAIYKPKNL</sequence>